<evidence type="ECO:0000256" key="1">
    <source>
        <dbReference type="SAM" id="Phobius"/>
    </source>
</evidence>
<comment type="caution">
    <text evidence="2">The sequence shown here is derived from an EMBL/GenBank/DDBJ whole genome shotgun (WGS) entry which is preliminary data.</text>
</comment>
<feature type="transmembrane region" description="Helical" evidence="1">
    <location>
        <begin position="20"/>
        <end position="39"/>
    </location>
</feature>
<proteinExistence type="predicted"/>
<keyword evidence="3" id="KW-1185">Reference proteome</keyword>
<evidence type="ECO:0000313" key="2">
    <source>
        <dbReference type="EMBL" id="KAK7333710.1"/>
    </source>
</evidence>
<protein>
    <recommendedName>
        <fullName evidence="4">Transmembrane protein</fullName>
    </recommendedName>
</protein>
<gene>
    <name evidence="2" type="ORF">VNO80_30487</name>
</gene>
<dbReference type="Proteomes" id="UP001374584">
    <property type="component" value="Unassembled WGS sequence"/>
</dbReference>
<feature type="transmembrane region" description="Helical" evidence="1">
    <location>
        <begin position="123"/>
        <end position="141"/>
    </location>
</feature>
<accession>A0AAN9QDH9</accession>
<reference evidence="2 3" key="1">
    <citation type="submission" date="2024-01" db="EMBL/GenBank/DDBJ databases">
        <title>The genomes of 5 underutilized Papilionoideae crops provide insights into root nodulation and disease resistanc.</title>
        <authorList>
            <person name="Jiang F."/>
        </authorList>
    </citation>
    <scope>NUCLEOTIDE SEQUENCE [LARGE SCALE GENOMIC DNA]</scope>
    <source>
        <strain evidence="2">JINMINGXINNONG_FW02</strain>
        <tissue evidence="2">Leaves</tissue>
    </source>
</reference>
<organism evidence="2 3">
    <name type="scientific">Phaseolus coccineus</name>
    <name type="common">Scarlet runner bean</name>
    <name type="synonym">Phaseolus multiflorus</name>
    <dbReference type="NCBI Taxonomy" id="3886"/>
    <lineage>
        <taxon>Eukaryota</taxon>
        <taxon>Viridiplantae</taxon>
        <taxon>Streptophyta</taxon>
        <taxon>Embryophyta</taxon>
        <taxon>Tracheophyta</taxon>
        <taxon>Spermatophyta</taxon>
        <taxon>Magnoliopsida</taxon>
        <taxon>eudicotyledons</taxon>
        <taxon>Gunneridae</taxon>
        <taxon>Pentapetalae</taxon>
        <taxon>rosids</taxon>
        <taxon>fabids</taxon>
        <taxon>Fabales</taxon>
        <taxon>Fabaceae</taxon>
        <taxon>Papilionoideae</taxon>
        <taxon>50 kb inversion clade</taxon>
        <taxon>NPAAA clade</taxon>
        <taxon>indigoferoid/millettioid clade</taxon>
        <taxon>Phaseoleae</taxon>
        <taxon>Phaseolus</taxon>
    </lineage>
</organism>
<keyword evidence="1" id="KW-1133">Transmembrane helix</keyword>
<dbReference type="EMBL" id="JAYMYR010000011">
    <property type="protein sequence ID" value="KAK7333710.1"/>
    <property type="molecule type" value="Genomic_DNA"/>
</dbReference>
<evidence type="ECO:0000313" key="3">
    <source>
        <dbReference type="Proteomes" id="UP001374584"/>
    </source>
</evidence>
<feature type="transmembrane region" description="Helical" evidence="1">
    <location>
        <begin position="148"/>
        <end position="170"/>
    </location>
</feature>
<name>A0AAN9QDH9_PHACN</name>
<sequence>MMARFPPSEAGFLRFSFLSSLMYEMLDGWCVVLVSVLVWKFLEAQLFAVGFQCIDGVPFSVFAAVLQVLRVETLLVLKQLLLFAVCAWRKLWIGYSTTLCLWFAAVLFVQCSVLAFWCVRGGSWILVAFGRCFVGRVVLVLGCRSGSCLRVVGVCFFLVGASCFVSRSVWEVLALLFGGVGCLGSKSPSGYFGFSWAIRFGFSN</sequence>
<keyword evidence="1" id="KW-0472">Membrane</keyword>
<keyword evidence="1" id="KW-0812">Transmembrane</keyword>
<dbReference type="AlphaFoldDB" id="A0AAN9QDH9"/>
<evidence type="ECO:0008006" key="4">
    <source>
        <dbReference type="Google" id="ProtNLM"/>
    </source>
</evidence>